<feature type="transmembrane region" description="Helical" evidence="1">
    <location>
        <begin position="467"/>
        <end position="490"/>
    </location>
</feature>
<gene>
    <name evidence="2" type="ORF">PP769_10280</name>
</gene>
<dbReference type="InterPro" id="IPR001036">
    <property type="entry name" value="Acrflvin-R"/>
</dbReference>
<evidence type="ECO:0000313" key="3">
    <source>
        <dbReference type="Proteomes" id="UP001302719"/>
    </source>
</evidence>
<dbReference type="PANTHER" id="PTHR32063">
    <property type="match status" value="1"/>
</dbReference>
<dbReference type="KEGG" id="nall:PP769_10280"/>
<feature type="transmembrane region" description="Helical" evidence="1">
    <location>
        <begin position="367"/>
        <end position="385"/>
    </location>
</feature>
<keyword evidence="1" id="KW-0812">Transmembrane</keyword>
<dbReference type="RefSeq" id="WP_312639959.1">
    <property type="nucleotide sequence ID" value="NZ_CP116967.1"/>
</dbReference>
<reference evidence="2 3" key="1">
    <citation type="submission" date="2023-01" db="EMBL/GenBank/DDBJ databases">
        <title>Cultivation and genomic characterization of new, ubiquitous marine nitrite-oxidizing bacteria from the Nitrospirales.</title>
        <authorList>
            <person name="Mueller A.J."/>
            <person name="Daebeler A."/>
            <person name="Herbold C.W."/>
            <person name="Kirkegaard R.H."/>
            <person name="Daims H."/>
        </authorList>
    </citation>
    <scope>NUCLEOTIDE SEQUENCE [LARGE SCALE GENOMIC DNA]</scope>
    <source>
        <strain evidence="2 3">VA</strain>
    </source>
</reference>
<evidence type="ECO:0000313" key="2">
    <source>
        <dbReference type="EMBL" id="WNM56372.1"/>
    </source>
</evidence>
<dbReference type="SUPFAM" id="SSF82693">
    <property type="entry name" value="Multidrug efflux transporter AcrB pore domain, PN1, PN2, PC1 and PC2 subdomains"/>
    <property type="match status" value="2"/>
</dbReference>
<name>A0AA96G7X1_9BACT</name>
<dbReference type="SUPFAM" id="SSF82714">
    <property type="entry name" value="Multidrug efflux transporter AcrB TolC docking domain, DN and DC subdomains"/>
    <property type="match status" value="2"/>
</dbReference>
<dbReference type="Gene3D" id="3.30.70.1320">
    <property type="entry name" value="Multidrug efflux transporter AcrB pore domain like"/>
    <property type="match status" value="1"/>
</dbReference>
<evidence type="ECO:0000256" key="1">
    <source>
        <dbReference type="SAM" id="Phobius"/>
    </source>
</evidence>
<dbReference type="GO" id="GO:0042910">
    <property type="term" value="F:xenobiotic transmembrane transporter activity"/>
    <property type="evidence" value="ECO:0007669"/>
    <property type="project" value="TreeGrafter"/>
</dbReference>
<feature type="transmembrane region" description="Helical" evidence="1">
    <location>
        <begin position="439"/>
        <end position="460"/>
    </location>
</feature>
<dbReference type="Pfam" id="PF00873">
    <property type="entry name" value="ACR_tran"/>
    <property type="match status" value="1"/>
</dbReference>
<keyword evidence="1" id="KW-0472">Membrane</keyword>
<feature type="transmembrane region" description="Helical" evidence="1">
    <location>
        <begin position="868"/>
        <end position="888"/>
    </location>
</feature>
<dbReference type="Gene3D" id="3.30.2090.10">
    <property type="entry name" value="Multidrug efflux transporter AcrB TolC docking domain, DN and DC subdomains"/>
    <property type="match status" value="2"/>
</dbReference>
<protein>
    <submittedName>
        <fullName evidence="2">Efflux RND transporter permease subunit</fullName>
    </submittedName>
</protein>
<feature type="transmembrane region" description="Helical" evidence="1">
    <location>
        <begin position="342"/>
        <end position="361"/>
    </location>
</feature>
<sequence>MEPNPSTTPPHRESGPLAWMVHNRITPNLLMLTLLLGGLFMASHIKQEVFPEFEEDTVTITVPFPGASPEEVEQGVILAIEEGVRGLEGVNEIRATAGENQGTVIVELLANSNNQKVYQDIQQAISRIVTFPEDTEKPSVTLDTRRRDVLTLQLYGDVSEWTLREVAEQVRDRLLQEPGITQIDLEGARAYEIHVEVSQEDLRAYGLTLEDIAQTIAATALDRSGGSVETSSGEILLRVQERRDWASDFADIPIIANQTGTLLRLGDIAHVSEGFQESETYATFNGVRAIGIEIFRVGDQTPIGVSESARAAMDRIIPDLPASIHYTILKDRSEIYYQRLTLLLKNGFLGLLLVLAILTLFLEYKLAFWVTVGIPTSFLGAMLFLPAMDVSINMVSLFAFIIALGIVVDDAIIAGENIYEYRQRGKSFSEAAILGARDIAIPISFSILTNIVAFLPLMFMPGSFGKIWAVIPVVVSTAFIISWVEALFVLPAHLAHSGAKPTGTIGRTLHHTQQRFSAWFSRFVERTYGPFLRRAITHRYLTIAIGFGIFAIVLAYPFSGRMGFILMPTVEADFAKASAALPFGSPPEEMIRVRDGLIRSVQEVIDQYPGQHITNGTFALVLENTIDVRAYLPDANHRPLSTSELTTLWREHTPDFPGVEYLRFEADSGGPGRGAGISVELSHRNIDMLDKASTDLADRLAEFGSVKDVDDGYSPGKPQLDFRIKEEARSLGLTAGDIARQARNAFYGSEALRQQRGRNEIKVLVRFPESERSSEYHVENLVIRTPAGPHVPLYQVATVEKGRAFREITRRDGHRTVTVTANVQPAKETNLVLNKLKSDVLPALLRDYPGLSYSFEGRQADMRDALQSFLYSSTLALILIYVLLAVPFRSYLQPAIVMTSIPFGLVGAVIGHMIMGYNISIISMMGIIALGGVVVNDSLIMIDYANTKRREGNNAFEAICQAGIRRFRPILLTTLTTFGGLGPMIFETSRQARFMIPMAISLGFGILFATAIMLVLIPCLYLVVEDVLGMFTATVNSPSPVQVPNEPEGIVAE</sequence>
<dbReference type="SUPFAM" id="SSF82866">
    <property type="entry name" value="Multidrug efflux transporter AcrB transmembrane domain"/>
    <property type="match status" value="2"/>
</dbReference>
<feature type="transmembrane region" description="Helical" evidence="1">
    <location>
        <begin position="397"/>
        <end position="419"/>
    </location>
</feature>
<proteinExistence type="predicted"/>
<feature type="transmembrane region" description="Helical" evidence="1">
    <location>
        <begin position="998"/>
        <end position="1024"/>
    </location>
</feature>
<feature type="transmembrane region" description="Helical" evidence="1">
    <location>
        <begin position="967"/>
        <end position="986"/>
    </location>
</feature>
<keyword evidence="1" id="KW-1133">Transmembrane helix</keyword>
<dbReference type="GO" id="GO:0005886">
    <property type="term" value="C:plasma membrane"/>
    <property type="evidence" value="ECO:0007669"/>
    <property type="project" value="TreeGrafter"/>
</dbReference>
<feature type="transmembrane region" description="Helical" evidence="1">
    <location>
        <begin position="927"/>
        <end position="947"/>
    </location>
</feature>
<feature type="transmembrane region" description="Helical" evidence="1">
    <location>
        <begin position="894"/>
        <end position="915"/>
    </location>
</feature>
<dbReference type="InterPro" id="IPR027463">
    <property type="entry name" value="AcrB_DN_DC_subdom"/>
</dbReference>
<feature type="transmembrane region" description="Helical" evidence="1">
    <location>
        <begin position="540"/>
        <end position="558"/>
    </location>
</feature>
<dbReference type="PRINTS" id="PR00702">
    <property type="entry name" value="ACRIFLAVINRP"/>
</dbReference>
<dbReference type="EMBL" id="CP116967">
    <property type="protein sequence ID" value="WNM56372.1"/>
    <property type="molecule type" value="Genomic_DNA"/>
</dbReference>
<organism evidence="2 3">
    <name type="scientific">Candidatus Nitrospira allomarina</name>
    <dbReference type="NCBI Taxonomy" id="3020900"/>
    <lineage>
        <taxon>Bacteria</taxon>
        <taxon>Pseudomonadati</taxon>
        <taxon>Nitrospirota</taxon>
        <taxon>Nitrospiria</taxon>
        <taxon>Nitrospirales</taxon>
        <taxon>Nitrospiraceae</taxon>
        <taxon>Nitrospira</taxon>
    </lineage>
</organism>
<dbReference type="Gene3D" id="3.30.70.1440">
    <property type="entry name" value="Multidrug efflux transporter AcrB pore domain"/>
    <property type="match status" value="1"/>
</dbReference>
<dbReference type="PANTHER" id="PTHR32063:SF33">
    <property type="entry name" value="RND SUPERFAMILY EFFLUX PUMP PERMEASE COMPONENT"/>
    <property type="match status" value="1"/>
</dbReference>
<dbReference type="Gene3D" id="3.30.70.1430">
    <property type="entry name" value="Multidrug efflux transporter AcrB pore domain"/>
    <property type="match status" value="2"/>
</dbReference>
<dbReference type="Proteomes" id="UP001302719">
    <property type="component" value="Chromosome"/>
</dbReference>
<accession>A0AA96G7X1</accession>
<dbReference type="AlphaFoldDB" id="A0AA96G7X1"/>
<dbReference type="Gene3D" id="1.20.1640.10">
    <property type="entry name" value="Multidrug efflux transporter AcrB transmembrane domain"/>
    <property type="match status" value="2"/>
</dbReference>
<keyword evidence="3" id="KW-1185">Reference proteome</keyword>